<sequence length="184" mass="20483">MGKRRGRRLSFIAMAILAVYLIMNVDAIGRWFPIGWFREAPVITRLHPIVAENKDKLVAQSEKIGIRVVITDDFRSSGEQDALYRKGRSDGGSIVTQVKGGQSYHNYGLAIDFALGVAGGKVIWDLEYDGNGNGKSDWMEVVGIAKKLGFAWGGDWKGFPDYPHLQMDFGYSIGELQRGWRPSS</sequence>
<dbReference type="EMBL" id="CP051680">
    <property type="protein sequence ID" value="QJD88333.1"/>
    <property type="molecule type" value="Genomic_DNA"/>
</dbReference>
<evidence type="ECO:0000313" key="3">
    <source>
        <dbReference type="Proteomes" id="UP000502248"/>
    </source>
</evidence>
<feature type="domain" description="Peptidase M15C" evidence="1">
    <location>
        <begin position="99"/>
        <end position="167"/>
    </location>
</feature>
<dbReference type="InterPro" id="IPR039561">
    <property type="entry name" value="Peptidase_M15C"/>
</dbReference>
<gene>
    <name evidence="2" type="ORF">HH215_24980</name>
</gene>
<dbReference type="KEGG" id="cheb:HH215_24980"/>
<protein>
    <submittedName>
        <fullName evidence="2">M15 family metallopeptidase</fullName>
    </submittedName>
</protein>
<dbReference type="Proteomes" id="UP000502248">
    <property type="component" value="Chromosome"/>
</dbReference>
<reference evidence="2 3" key="1">
    <citation type="submission" date="2020-04" db="EMBL/GenBank/DDBJ databases">
        <title>Genome sequencing of novel species.</title>
        <authorList>
            <person name="Heo J."/>
            <person name="Kim S.-J."/>
            <person name="Kim J.-S."/>
            <person name="Hong S.-B."/>
            <person name="Kwon S.-W."/>
        </authorList>
    </citation>
    <scope>NUCLEOTIDE SEQUENCE [LARGE SCALE GENOMIC DNA]</scope>
    <source>
        <strain evidence="2 3">MFER-1</strain>
    </source>
</reference>
<dbReference type="CDD" id="cd14845">
    <property type="entry name" value="L-Ala-D-Glu_peptidase_like"/>
    <property type="match status" value="1"/>
</dbReference>
<dbReference type="InterPro" id="IPR052179">
    <property type="entry name" value="DD-CPase-like"/>
</dbReference>
<organism evidence="2 3">
    <name type="scientific">Cohnella herbarum</name>
    <dbReference type="NCBI Taxonomy" id="2728023"/>
    <lineage>
        <taxon>Bacteria</taxon>
        <taxon>Bacillati</taxon>
        <taxon>Bacillota</taxon>
        <taxon>Bacilli</taxon>
        <taxon>Bacillales</taxon>
        <taxon>Paenibacillaceae</taxon>
        <taxon>Cohnella</taxon>
    </lineage>
</organism>
<dbReference type="Pfam" id="PF13539">
    <property type="entry name" value="Peptidase_M15_4"/>
    <property type="match status" value="1"/>
</dbReference>
<name>A0A7Z2VSH4_9BACL</name>
<keyword evidence="3" id="KW-1185">Reference proteome</keyword>
<evidence type="ECO:0000259" key="1">
    <source>
        <dbReference type="Pfam" id="PF13539"/>
    </source>
</evidence>
<proteinExistence type="predicted"/>
<dbReference type="AlphaFoldDB" id="A0A7Z2VSH4"/>
<dbReference type="InterPro" id="IPR009045">
    <property type="entry name" value="Zn_M74/Hedgehog-like"/>
</dbReference>
<dbReference type="PANTHER" id="PTHR34385">
    <property type="entry name" value="D-ALANYL-D-ALANINE CARBOXYPEPTIDASE"/>
    <property type="match status" value="1"/>
</dbReference>
<dbReference type="SUPFAM" id="SSF55166">
    <property type="entry name" value="Hedgehog/DD-peptidase"/>
    <property type="match status" value="1"/>
</dbReference>
<dbReference type="GO" id="GO:0008233">
    <property type="term" value="F:peptidase activity"/>
    <property type="evidence" value="ECO:0007669"/>
    <property type="project" value="InterPro"/>
</dbReference>
<evidence type="ECO:0000313" key="2">
    <source>
        <dbReference type="EMBL" id="QJD88333.1"/>
    </source>
</evidence>
<accession>A0A7Z2VSH4</accession>
<dbReference type="Gene3D" id="3.30.1380.10">
    <property type="match status" value="1"/>
</dbReference>
<dbReference type="PANTHER" id="PTHR34385:SF1">
    <property type="entry name" value="PEPTIDOGLYCAN L-ALANYL-D-GLUTAMATE ENDOPEPTIDASE CWLK"/>
    <property type="match status" value="1"/>
</dbReference>